<sequence length="254" mass="28832">MLTEDQNTVAMMISDTGIDFNADFPAPPGEEGTDLSHEGEEHEAFSGLSEQVALLSGCRYVDPHTCHDCIKVETSNWMNQINVLVDTYLDYCAQDKGNGMPSIPETVLTPDEHDCPPSLTLNYYLGCSPLYPLVAISLHTLVVYHQSHQTCPQFSIQAQCKMLCHLHDFSTAYDIYLKILYHVKHRLDEALRQITPDWQLLNTCPCCFYKLEGERPLTFDWLTTVDGNNSLKRWVSSTYGTDAQEDLWQAHSDY</sequence>
<protein>
    <recommendedName>
        <fullName evidence="4">CxC1-like cysteine cluster associated with KDZ transposases domain-containing protein</fullName>
    </recommendedName>
</protein>
<name>A0A9P6ZGM7_9AGAM</name>
<reference evidence="2" key="1">
    <citation type="journal article" date="2020" name="New Phytol.">
        <title>Comparative genomics reveals dynamic genome evolution in host specialist ectomycorrhizal fungi.</title>
        <authorList>
            <person name="Lofgren L.A."/>
            <person name="Nguyen N.H."/>
            <person name="Vilgalys R."/>
            <person name="Ruytinx J."/>
            <person name="Liao H.L."/>
            <person name="Branco S."/>
            <person name="Kuo A."/>
            <person name="LaButti K."/>
            <person name="Lipzen A."/>
            <person name="Andreopoulos W."/>
            <person name="Pangilinan J."/>
            <person name="Riley R."/>
            <person name="Hundley H."/>
            <person name="Na H."/>
            <person name="Barry K."/>
            <person name="Grigoriev I.V."/>
            <person name="Stajich J.E."/>
            <person name="Kennedy P.G."/>
        </authorList>
    </citation>
    <scope>NUCLEOTIDE SEQUENCE</scope>
    <source>
        <strain evidence="2">DOB743</strain>
    </source>
</reference>
<dbReference type="Proteomes" id="UP000714275">
    <property type="component" value="Unassembled WGS sequence"/>
</dbReference>
<dbReference type="EMBL" id="JABBWD010000107">
    <property type="protein sequence ID" value="KAG1765462.1"/>
    <property type="molecule type" value="Genomic_DNA"/>
</dbReference>
<accession>A0A9P6ZGM7</accession>
<proteinExistence type="predicted"/>
<feature type="region of interest" description="Disordered" evidence="1">
    <location>
        <begin position="19"/>
        <end position="38"/>
    </location>
</feature>
<dbReference type="AlphaFoldDB" id="A0A9P6ZGM7"/>
<keyword evidence="3" id="KW-1185">Reference proteome</keyword>
<evidence type="ECO:0000313" key="2">
    <source>
        <dbReference type="EMBL" id="KAG1765462.1"/>
    </source>
</evidence>
<comment type="caution">
    <text evidence="2">The sequence shown here is derived from an EMBL/GenBank/DDBJ whole genome shotgun (WGS) entry which is preliminary data.</text>
</comment>
<dbReference type="OrthoDB" id="2505969at2759"/>
<evidence type="ECO:0000313" key="3">
    <source>
        <dbReference type="Proteomes" id="UP000714275"/>
    </source>
</evidence>
<organism evidence="2 3">
    <name type="scientific">Suillus placidus</name>
    <dbReference type="NCBI Taxonomy" id="48579"/>
    <lineage>
        <taxon>Eukaryota</taxon>
        <taxon>Fungi</taxon>
        <taxon>Dikarya</taxon>
        <taxon>Basidiomycota</taxon>
        <taxon>Agaricomycotina</taxon>
        <taxon>Agaricomycetes</taxon>
        <taxon>Agaricomycetidae</taxon>
        <taxon>Boletales</taxon>
        <taxon>Suillineae</taxon>
        <taxon>Suillaceae</taxon>
        <taxon>Suillus</taxon>
    </lineage>
</organism>
<gene>
    <name evidence="2" type="ORF">EV702DRAFT_1182484</name>
</gene>
<evidence type="ECO:0000256" key="1">
    <source>
        <dbReference type="SAM" id="MobiDB-lite"/>
    </source>
</evidence>
<evidence type="ECO:0008006" key="4">
    <source>
        <dbReference type="Google" id="ProtNLM"/>
    </source>
</evidence>